<feature type="transmembrane region" description="Helical" evidence="9">
    <location>
        <begin position="739"/>
        <end position="763"/>
    </location>
</feature>
<feature type="transmembrane region" description="Helical" evidence="9">
    <location>
        <begin position="858"/>
        <end position="883"/>
    </location>
</feature>
<dbReference type="PROSITE" id="PS50929">
    <property type="entry name" value="ABC_TM1F"/>
    <property type="match status" value="2"/>
</dbReference>
<dbReference type="Pfam" id="PF00664">
    <property type="entry name" value="ABC_membrane"/>
    <property type="match status" value="2"/>
</dbReference>
<dbReference type="InterPro" id="IPR027417">
    <property type="entry name" value="P-loop_NTPase"/>
</dbReference>
<feature type="transmembrane region" description="Helical" evidence="9">
    <location>
        <begin position="1002"/>
        <end position="1022"/>
    </location>
</feature>
<dbReference type="Pfam" id="PF00005">
    <property type="entry name" value="ABC_tran"/>
    <property type="match status" value="2"/>
</dbReference>
<feature type="transmembrane region" description="Helical" evidence="9">
    <location>
        <begin position="889"/>
        <end position="907"/>
    </location>
</feature>
<comment type="similarity">
    <text evidence="2">Belongs to the ABC transporter superfamily. ABCB family. Multidrug resistance exporter (TC 3.A.1.201) subfamily.</text>
</comment>
<evidence type="ECO:0000313" key="13">
    <source>
        <dbReference type="Proteomes" id="UP001182556"/>
    </source>
</evidence>
<dbReference type="GO" id="GO:0005524">
    <property type="term" value="F:ATP binding"/>
    <property type="evidence" value="ECO:0007669"/>
    <property type="project" value="UniProtKB-KW"/>
</dbReference>
<evidence type="ECO:0000256" key="8">
    <source>
        <dbReference type="SAM" id="MobiDB-lite"/>
    </source>
</evidence>
<evidence type="ECO:0000256" key="9">
    <source>
        <dbReference type="SAM" id="Phobius"/>
    </source>
</evidence>
<evidence type="ECO:0000256" key="5">
    <source>
        <dbReference type="ARBA" id="ARBA00022840"/>
    </source>
</evidence>
<feature type="domain" description="ABC transmembrane type-1" evidence="11">
    <location>
        <begin position="79"/>
        <end position="361"/>
    </location>
</feature>
<name>A0AAD9FVM2_PAPLA</name>
<dbReference type="EMBL" id="JAODAN010000001">
    <property type="protein sequence ID" value="KAK1926908.1"/>
    <property type="molecule type" value="Genomic_DNA"/>
</dbReference>
<feature type="transmembrane region" description="Helical" evidence="9">
    <location>
        <begin position="193"/>
        <end position="212"/>
    </location>
</feature>
<dbReference type="InterPro" id="IPR011527">
    <property type="entry name" value="ABC1_TM_dom"/>
</dbReference>
<dbReference type="CDD" id="cd03249">
    <property type="entry name" value="ABC_MTABC3_MDL1_MDL2"/>
    <property type="match status" value="1"/>
</dbReference>
<organism evidence="12 13">
    <name type="scientific">Papiliotrema laurentii</name>
    <name type="common">Cryptococcus laurentii</name>
    <dbReference type="NCBI Taxonomy" id="5418"/>
    <lineage>
        <taxon>Eukaryota</taxon>
        <taxon>Fungi</taxon>
        <taxon>Dikarya</taxon>
        <taxon>Basidiomycota</taxon>
        <taxon>Agaricomycotina</taxon>
        <taxon>Tremellomycetes</taxon>
        <taxon>Tremellales</taxon>
        <taxon>Rhynchogastremaceae</taxon>
        <taxon>Papiliotrema</taxon>
    </lineage>
</organism>
<feature type="transmembrane region" description="Helical" evidence="9">
    <location>
        <begin position="117"/>
        <end position="144"/>
    </location>
</feature>
<evidence type="ECO:0000256" key="1">
    <source>
        <dbReference type="ARBA" id="ARBA00004141"/>
    </source>
</evidence>
<dbReference type="GO" id="GO:0016887">
    <property type="term" value="F:ATP hydrolysis activity"/>
    <property type="evidence" value="ECO:0007669"/>
    <property type="project" value="InterPro"/>
</dbReference>
<feature type="domain" description="ABC transporter" evidence="10">
    <location>
        <begin position="395"/>
        <end position="683"/>
    </location>
</feature>
<keyword evidence="6 9" id="KW-1133">Transmembrane helix</keyword>
<dbReference type="PROSITE" id="PS50893">
    <property type="entry name" value="ABC_TRANSPORTER_2"/>
    <property type="match status" value="2"/>
</dbReference>
<evidence type="ECO:0000256" key="7">
    <source>
        <dbReference type="ARBA" id="ARBA00023136"/>
    </source>
</evidence>
<gene>
    <name evidence="12" type="ORF">DB88DRAFT_476019</name>
</gene>
<dbReference type="PANTHER" id="PTHR43394">
    <property type="entry name" value="ATP-DEPENDENT PERMEASE MDL1, MITOCHONDRIAL"/>
    <property type="match status" value="1"/>
</dbReference>
<feature type="transmembrane region" description="Helical" evidence="9">
    <location>
        <begin position="964"/>
        <end position="990"/>
    </location>
</feature>
<evidence type="ECO:0000259" key="10">
    <source>
        <dbReference type="PROSITE" id="PS50893"/>
    </source>
</evidence>
<dbReference type="GO" id="GO:0090374">
    <property type="term" value="P:oligopeptide export from mitochondrion"/>
    <property type="evidence" value="ECO:0007669"/>
    <property type="project" value="TreeGrafter"/>
</dbReference>
<feature type="compositionally biased region" description="Low complexity" evidence="8">
    <location>
        <begin position="1"/>
        <end position="20"/>
    </location>
</feature>
<evidence type="ECO:0000256" key="4">
    <source>
        <dbReference type="ARBA" id="ARBA00022741"/>
    </source>
</evidence>
<feature type="transmembrane region" description="Helical" evidence="9">
    <location>
        <begin position="341"/>
        <end position="365"/>
    </location>
</feature>
<comment type="subcellular location">
    <subcellularLocation>
        <location evidence="1">Membrane</location>
        <topology evidence="1">Multi-pass membrane protein</topology>
    </subcellularLocation>
</comment>
<keyword evidence="7 9" id="KW-0472">Membrane</keyword>
<feature type="region of interest" description="Disordered" evidence="8">
    <location>
        <begin position="1"/>
        <end position="23"/>
    </location>
</feature>
<evidence type="ECO:0000313" key="12">
    <source>
        <dbReference type="EMBL" id="KAK1926908.1"/>
    </source>
</evidence>
<evidence type="ECO:0000256" key="6">
    <source>
        <dbReference type="ARBA" id="ARBA00022989"/>
    </source>
</evidence>
<feature type="transmembrane region" description="Helical" evidence="9">
    <location>
        <begin position="70"/>
        <end position="97"/>
    </location>
</feature>
<accession>A0AAD9FVM2</accession>
<dbReference type="PROSITE" id="PS00211">
    <property type="entry name" value="ABC_TRANSPORTER_1"/>
    <property type="match status" value="1"/>
</dbReference>
<feature type="region of interest" description="Disordered" evidence="8">
    <location>
        <begin position="676"/>
        <end position="701"/>
    </location>
</feature>
<keyword evidence="12" id="KW-0378">Hydrolase</keyword>
<evidence type="ECO:0000256" key="2">
    <source>
        <dbReference type="ARBA" id="ARBA00007577"/>
    </source>
</evidence>
<dbReference type="Proteomes" id="UP001182556">
    <property type="component" value="Unassembled WGS sequence"/>
</dbReference>
<keyword evidence="13" id="KW-1185">Reference proteome</keyword>
<dbReference type="InterPro" id="IPR039421">
    <property type="entry name" value="Type_1_exporter"/>
</dbReference>
<dbReference type="CDD" id="cd18577">
    <property type="entry name" value="ABC_6TM_Pgp_ABCB1_D1_like"/>
    <property type="match status" value="1"/>
</dbReference>
<feature type="transmembrane region" description="Helical" evidence="9">
    <location>
        <begin position="300"/>
        <end position="321"/>
    </location>
</feature>
<keyword evidence="4" id="KW-0547">Nucleotide-binding</keyword>
<dbReference type="Gene3D" id="1.20.1560.10">
    <property type="entry name" value="ABC transporter type 1, transmembrane domain"/>
    <property type="match status" value="1"/>
</dbReference>
<feature type="compositionally biased region" description="Polar residues" evidence="8">
    <location>
        <begin position="689"/>
        <end position="701"/>
    </location>
</feature>
<comment type="caution">
    <text evidence="12">The sequence shown here is derived from an EMBL/GenBank/DDBJ whole genome shotgun (WGS) entry which is preliminary data.</text>
</comment>
<dbReference type="GO" id="GO:0015421">
    <property type="term" value="F:ABC-type oligopeptide transporter activity"/>
    <property type="evidence" value="ECO:0007669"/>
    <property type="project" value="TreeGrafter"/>
</dbReference>
<keyword evidence="5" id="KW-0067">ATP-binding</keyword>
<feature type="domain" description="ABC transporter" evidence="10">
    <location>
        <begin position="1066"/>
        <end position="1303"/>
    </location>
</feature>
<dbReference type="CDD" id="cd18578">
    <property type="entry name" value="ABC_6TM_Pgp_ABCB1_D2_like"/>
    <property type="match status" value="1"/>
</dbReference>
<dbReference type="FunFam" id="3.40.50.300:FF:000913">
    <property type="entry name" value="ABC multidrug transporter SitT"/>
    <property type="match status" value="1"/>
</dbReference>
<protein>
    <submittedName>
        <fullName evidence="12">P-loop containing nucleoside triphosphate hydrolase protein</fullName>
    </submittedName>
</protein>
<sequence length="1305" mass="142286">MNAESTSSGRTLSSPLSSPSQAEEGCCDRQQYRLTPHTSSLPDWLYILSFSDPVPSPFRHPKQFINNPRVLYFVGTINACISGVGLPAFDIVTGWWTNYVKDDTMPGSLVLQRGSQAGYIMTIIGVVYLICFTLMMTCFTTAGVKLSGAVRERYLASIMVQDQAFFDRVGAGEVVSRSSKDIDSIRIGLGERLGYLIWGSSTIIAAFVSAFVHAPKLAGVLFALIPFTMILFSALGWWSDKTQEQRAPMDGQASSFIEQMISSVRVVQSFNMGNHLLAKLEYTMLKPLRKLSTRVAIAKGLELAAGYGAGFLVYSMCFWYGGISVAAGVSVGDVLTVFYNYVNLFFSFAAIVPHLIATATALQNLSSLRLQIERMPPIDVRNPGGYKPDVYDPSFELDRVTFAYPARPGHKALNDVSVTMEAGKFTAFAGPSGSGKSTAASLLLRLYDPKVLSADVDTKIIGKDADAPEKAPEKDESVEGAGVVRFAGYDVRDLNLTWLRSQVAVVLQNPQLISGTVFDNVVIGLTGTPLEYRADDKGAKADIRLAEITERVEVALRMAQAWDFVCELPNGLHTVVFGGRTGVLSGGQVQRVALARALVRQPKCLLLDEATSAVSADAELKIQEALIEEQKRTGMTLIVIAHRLSTIVAADKIVVMKEGRPVASGTYDQLVDPSFPDPTFRDMAEASTRPKTSKTPLSQTSTQALQDASIPTVKQISTLEIDQPLPPPMRKTSQAFSHVKYFLTVATVLGMAAGAAFVIAAWLHGRAVAALSIPEIPLMRSVVDRWALWFLILAIGTFAVMFVHVFGLESSGENIVSEFRRESARALIRQDIPFFESEAGGSGTLTAQAAHHPQNVGAVVGVVMSQFITSLSNLIATLIMAFILTWRLAVMAVPALALTIILGYLNLQWLQRFEKDITVEDEKQANYVADAVNAAQLNASLTREAEVLRQYNVRFTNRVYNKRWLVLASSALAGTQAMLEFFGGLLFWWGAKQRVEGKVSPADLFTVLESVVVAVYISAKILTYGGDLTRMRHSLQAMQAWFDRVPQGSDQVGASSVVEKEPGFLLRGVQLRYPSRPDVLALKGVDVHLEPGRSYAFCGTSGAGKSSILALLQRFYTPSAGTISLDGVDIRAMDVHDLRSQMGYVSQEPILFEGTIRWNLIAGALDPSTVTQADLEEACEQACILDFIRSLPDGFDTDLGMKGGRLSGGQRQRLCIARALLRKPRILLLDEATSALDGQSEAHVQRALDNASKGRLTITIGHRLSAIRGADVIFLMDQGTVVETGNHDELVERRGKYFELIQAQL</sequence>
<keyword evidence="3 9" id="KW-0812">Transmembrane</keyword>
<reference evidence="12" key="1">
    <citation type="submission" date="2023-02" db="EMBL/GenBank/DDBJ databases">
        <title>Identification and recombinant expression of a fungal hydrolase from Papiliotrema laurentii that hydrolyzes apple cutin and clears colloidal polyester polyurethane.</title>
        <authorList>
            <consortium name="DOE Joint Genome Institute"/>
            <person name="Roman V.A."/>
            <person name="Bojanowski C."/>
            <person name="Crable B.R."/>
            <person name="Wagner D.N."/>
            <person name="Hung C.S."/>
            <person name="Nadeau L.J."/>
            <person name="Schratz L."/>
            <person name="Haridas S."/>
            <person name="Pangilinan J."/>
            <person name="Lipzen A."/>
            <person name="Na H."/>
            <person name="Yan M."/>
            <person name="Ng V."/>
            <person name="Grigoriev I.V."/>
            <person name="Spatafora J.W."/>
            <person name="Barlow D."/>
            <person name="Biffinger J."/>
            <person name="Kelley-Loughnane N."/>
            <person name="Varaljay V.A."/>
            <person name="Crookes-Goodson W.J."/>
        </authorList>
    </citation>
    <scope>NUCLEOTIDE SEQUENCE</scope>
    <source>
        <strain evidence="12">5307AH</strain>
    </source>
</reference>
<dbReference type="Gene3D" id="3.40.50.300">
    <property type="entry name" value="P-loop containing nucleotide triphosphate hydrolases"/>
    <property type="match status" value="2"/>
</dbReference>
<dbReference type="InterPro" id="IPR003593">
    <property type="entry name" value="AAA+_ATPase"/>
</dbReference>
<feature type="transmembrane region" description="Helical" evidence="9">
    <location>
        <begin position="786"/>
        <end position="808"/>
    </location>
</feature>
<evidence type="ECO:0000259" key="11">
    <source>
        <dbReference type="PROSITE" id="PS50929"/>
    </source>
</evidence>
<evidence type="ECO:0000256" key="3">
    <source>
        <dbReference type="ARBA" id="ARBA00022692"/>
    </source>
</evidence>
<dbReference type="GO" id="GO:0005743">
    <property type="term" value="C:mitochondrial inner membrane"/>
    <property type="evidence" value="ECO:0007669"/>
    <property type="project" value="TreeGrafter"/>
</dbReference>
<dbReference type="SUPFAM" id="SSF90123">
    <property type="entry name" value="ABC transporter transmembrane region"/>
    <property type="match status" value="2"/>
</dbReference>
<dbReference type="InterPro" id="IPR017871">
    <property type="entry name" value="ABC_transporter-like_CS"/>
</dbReference>
<dbReference type="PANTHER" id="PTHR43394:SF18">
    <property type="entry name" value="ABC TRANSPORTER B FAMILY MEMBER 11-LIKE"/>
    <property type="match status" value="1"/>
</dbReference>
<dbReference type="InterPro" id="IPR003439">
    <property type="entry name" value="ABC_transporter-like_ATP-bd"/>
</dbReference>
<feature type="transmembrane region" description="Helical" evidence="9">
    <location>
        <begin position="218"/>
        <end position="238"/>
    </location>
</feature>
<proteinExistence type="inferred from homology"/>
<dbReference type="SUPFAM" id="SSF52540">
    <property type="entry name" value="P-loop containing nucleoside triphosphate hydrolases"/>
    <property type="match status" value="2"/>
</dbReference>
<dbReference type="SMART" id="SM00382">
    <property type="entry name" value="AAA"/>
    <property type="match status" value="2"/>
</dbReference>
<dbReference type="InterPro" id="IPR036640">
    <property type="entry name" value="ABC1_TM_sf"/>
</dbReference>
<feature type="domain" description="ABC transmembrane type-1" evidence="11">
    <location>
        <begin position="745"/>
        <end position="1030"/>
    </location>
</feature>